<keyword evidence="6" id="KW-1185">Reference proteome</keyword>
<sequence>MRKTLIISTIILAYIALTFSTSPNTMACSEIHIQNNNANVSARNFDFMSGKGLISISPRGQLHKSAFSSNAHPSKQWTSKYASVSFWVSLPSNNSNPILAGVDGINEAGLKIGTYFLEASQYPAPTGSESIAITSYMQYLLDNYANVAEALADIQSSSYTLLPVSANDLKIKLHFYIHDQDGHSAIIDFLDGQPIIFTAPKTTILTNTPYSEALKALTTYSEFGGKEDIPGGPESLERFVRGAFYKKHLPAPATNKQAINSGFALVQLLSVPPKFEHGCTQWTIVTDIKNKRIFYRTLNDPTIQKIDLTTLDFSKAESKEFNQP</sequence>
<dbReference type="SUPFAM" id="SSF56235">
    <property type="entry name" value="N-terminal nucleophile aminohydrolases (Ntn hydrolases)"/>
    <property type="match status" value="1"/>
</dbReference>
<dbReference type="InterPro" id="IPR029055">
    <property type="entry name" value="Ntn_hydrolases_N"/>
</dbReference>
<dbReference type="EMBL" id="FUYA01000002">
    <property type="protein sequence ID" value="SKA68507.1"/>
    <property type="molecule type" value="Genomic_DNA"/>
</dbReference>
<dbReference type="InterPro" id="IPR029132">
    <property type="entry name" value="CBAH/NAAA_C"/>
</dbReference>
<evidence type="ECO:0000256" key="1">
    <source>
        <dbReference type="ARBA" id="ARBA00006625"/>
    </source>
</evidence>
<dbReference type="InterPro" id="IPR052193">
    <property type="entry name" value="Peptidase_C59"/>
</dbReference>
<gene>
    <name evidence="5" type="ORF">SAMN02745702_01009</name>
</gene>
<dbReference type="PANTHER" id="PTHR35527">
    <property type="entry name" value="CHOLOYLGLYCINE HYDROLASE"/>
    <property type="match status" value="1"/>
</dbReference>
<evidence type="ECO:0000256" key="2">
    <source>
        <dbReference type="ARBA" id="ARBA00022801"/>
    </source>
</evidence>
<dbReference type="STRING" id="1121442.SAMN02745702_01009"/>
<dbReference type="GO" id="GO:0016787">
    <property type="term" value="F:hydrolase activity"/>
    <property type="evidence" value="ECO:0007669"/>
    <property type="project" value="UniProtKB-KW"/>
</dbReference>
<evidence type="ECO:0000259" key="4">
    <source>
        <dbReference type="Pfam" id="PF02275"/>
    </source>
</evidence>
<keyword evidence="2 5" id="KW-0378">Hydrolase</keyword>
<dbReference type="AlphaFoldDB" id="A0A1T4VU88"/>
<feature type="chain" id="PRO_5011961901" evidence="3">
    <location>
        <begin position="28"/>
        <end position="324"/>
    </location>
</feature>
<dbReference type="OrthoDB" id="1265391at2"/>
<keyword evidence="3" id="KW-0732">Signal</keyword>
<dbReference type="RefSeq" id="WP_078684302.1">
    <property type="nucleotide sequence ID" value="NZ_FUYA01000002.1"/>
</dbReference>
<evidence type="ECO:0000256" key="3">
    <source>
        <dbReference type="SAM" id="SignalP"/>
    </source>
</evidence>
<evidence type="ECO:0000313" key="6">
    <source>
        <dbReference type="Proteomes" id="UP000189733"/>
    </source>
</evidence>
<organism evidence="5 6">
    <name type="scientific">Desulfobaculum bizertense DSM 18034</name>
    <dbReference type="NCBI Taxonomy" id="1121442"/>
    <lineage>
        <taxon>Bacteria</taxon>
        <taxon>Pseudomonadati</taxon>
        <taxon>Thermodesulfobacteriota</taxon>
        <taxon>Desulfovibrionia</taxon>
        <taxon>Desulfovibrionales</taxon>
        <taxon>Desulfovibrionaceae</taxon>
        <taxon>Desulfobaculum</taxon>
    </lineage>
</organism>
<evidence type="ECO:0000313" key="5">
    <source>
        <dbReference type="EMBL" id="SKA68507.1"/>
    </source>
</evidence>
<reference evidence="5 6" key="1">
    <citation type="submission" date="2017-02" db="EMBL/GenBank/DDBJ databases">
        <authorList>
            <person name="Peterson S.W."/>
        </authorList>
    </citation>
    <scope>NUCLEOTIDE SEQUENCE [LARGE SCALE GENOMIC DNA]</scope>
    <source>
        <strain evidence="5 6">DSM 18034</strain>
    </source>
</reference>
<protein>
    <submittedName>
        <fullName evidence="5">Choloylglycine hydrolase</fullName>
    </submittedName>
</protein>
<name>A0A1T4VU88_9BACT</name>
<proteinExistence type="inferred from homology"/>
<dbReference type="PANTHER" id="PTHR35527:SF2">
    <property type="entry name" value="HYDROLASE"/>
    <property type="match status" value="1"/>
</dbReference>
<dbReference type="Proteomes" id="UP000189733">
    <property type="component" value="Unassembled WGS sequence"/>
</dbReference>
<accession>A0A1T4VU88</accession>
<feature type="signal peptide" evidence="3">
    <location>
        <begin position="1"/>
        <end position="27"/>
    </location>
</feature>
<feature type="domain" description="Choloylglycine hydrolase/NAAA C-terminal" evidence="4">
    <location>
        <begin position="28"/>
        <end position="314"/>
    </location>
</feature>
<comment type="similarity">
    <text evidence="1">Belongs to the peptidase C59 family.</text>
</comment>
<dbReference type="Gene3D" id="3.60.60.10">
    <property type="entry name" value="Penicillin V Acylase, Chain A"/>
    <property type="match status" value="1"/>
</dbReference>
<dbReference type="Pfam" id="PF02275">
    <property type="entry name" value="CBAH"/>
    <property type="match status" value="1"/>
</dbReference>